<dbReference type="InterPro" id="IPR001888">
    <property type="entry name" value="Transposase_1"/>
</dbReference>
<reference evidence="2 3" key="1">
    <citation type="submission" date="2022-03" db="EMBL/GenBank/DDBJ databases">
        <title>A chromosomal length assembly of Cordylochernes scorpioides.</title>
        <authorList>
            <person name="Zeh D."/>
            <person name="Zeh J."/>
        </authorList>
    </citation>
    <scope>NUCLEOTIDE SEQUENCE [LARGE SCALE GENOMIC DNA]</scope>
    <source>
        <strain evidence="2">IN4F17</strain>
        <tissue evidence="2">Whole Body</tissue>
    </source>
</reference>
<dbReference type="EMBL" id="CP092885">
    <property type="protein sequence ID" value="UYV83278.1"/>
    <property type="molecule type" value="Genomic_DNA"/>
</dbReference>
<feature type="compositionally biased region" description="Basic and acidic residues" evidence="1">
    <location>
        <begin position="1"/>
        <end position="16"/>
    </location>
</feature>
<proteinExistence type="predicted"/>
<sequence length="858" mass="97323">MFSEGREDVNDEERAGRPSTSTTDEKNNEVEKMILVNRRITVREVAEDLNISIGSCHSIFINDLGMRRVATKFVPKLLNCDQKQHRMNIANEMLDSVRDDPNLLQRVITGDEAWVYGYDVETKAQSSQWKLPHEPRPIKARQGVVHHEFLPQGRTVNKEYYLQVMRNLREAIRQKRPDMWKNKNWLLHHDNAPAHTSLLVRDILAKNNTLMIPQPPYSPDLAPCDFFLFPKLKRPMKGRRYATLDEIKTASKEELKKIFLNDFLKYFEDWKNRWHKCIISHGDYFEGDKIVLPEGDPQLLGLRSHYQPGISFAFRITLNISAQLDFAQQFSQFFYLTSKVFNTSLNVTCIAGTSKPPPSLYWRVNSRKALGCNMSLKIHFLHSHLDFFPDNHGSVNDEHGERFHQDISSMEKRYQGKWSPVMLADYCWTLKRDIPQAKKGDAIAPLVSHISEFPVHGYRSGSGLTKAYYRAVPYLSSTIQHHLHGYLPGAATIAKLQARLARFVWGLDHTAWLPAAVMARPVAIGGLGLFDVALRGGKNGFNWLVASEAWIRPPPDGTRLQPCRHRLLRLWEEASKILGLNHRLVPTSQLLDLPIVGGCRFLRPPDLLAPTRWVGARKVAKNVQDESFRETTLAGAVVLRGTATPFLGLTTRSARRALDRPRLTATPISRYLARWAATISPQARIDWASLRRCAFSGHEADAALKLALDAFLHPAHPASAGSSCPACGSVDCSLGHRYWCCQSIRPLVREAFNIIGRPPDLQAWIFGSGLEDDALTILASAKLRIYRHFIQCLPLLRVGHMGSLYFLLQCLPLLRVGHMGPPYFLLQCLPLLRVGHMVSPYFLLQCLPLLRVGHMVSP</sequence>
<evidence type="ECO:0000256" key="1">
    <source>
        <dbReference type="SAM" id="MobiDB-lite"/>
    </source>
</evidence>
<dbReference type="InterPro" id="IPR036397">
    <property type="entry name" value="RNaseH_sf"/>
</dbReference>
<dbReference type="Gene3D" id="3.30.420.10">
    <property type="entry name" value="Ribonuclease H-like superfamily/Ribonuclease H"/>
    <property type="match status" value="1"/>
</dbReference>
<evidence type="ECO:0000313" key="2">
    <source>
        <dbReference type="EMBL" id="UYV83278.1"/>
    </source>
</evidence>
<evidence type="ECO:0008006" key="4">
    <source>
        <dbReference type="Google" id="ProtNLM"/>
    </source>
</evidence>
<name>A0ABY6LTV2_9ARAC</name>
<dbReference type="PANTHER" id="PTHR46060:SF1">
    <property type="entry name" value="MARINER MOS1 TRANSPOSASE-LIKE PROTEIN"/>
    <property type="match status" value="1"/>
</dbReference>
<dbReference type="Pfam" id="PF01359">
    <property type="entry name" value="Transposase_1"/>
    <property type="match status" value="1"/>
</dbReference>
<organism evidence="2 3">
    <name type="scientific">Cordylochernes scorpioides</name>
    <dbReference type="NCBI Taxonomy" id="51811"/>
    <lineage>
        <taxon>Eukaryota</taxon>
        <taxon>Metazoa</taxon>
        <taxon>Ecdysozoa</taxon>
        <taxon>Arthropoda</taxon>
        <taxon>Chelicerata</taxon>
        <taxon>Arachnida</taxon>
        <taxon>Pseudoscorpiones</taxon>
        <taxon>Cheliferoidea</taxon>
        <taxon>Chernetidae</taxon>
        <taxon>Cordylochernes</taxon>
    </lineage>
</organism>
<dbReference type="Proteomes" id="UP001235939">
    <property type="component" value="Chromosome 23"/>
</dbReference>
<protein>
    <recommendedName>
        <fullName evidence="4">Transposase</fullName>
    </recommendedName>
</protein>
<dbReference type="PANTHER" id="PTHR46060">
    <property type="entry name" value="MARINER MOS1 TRANSPOSASE-LIKE PROTEIN"/>
    <property type="match status" value="1"/>
</dbReference>
<keyword evidence="3" id="KW-1185">Reference proteome</keyword>
<evidence type="ECO:0000313" key="3">
    <source>
        <dbReference type="Proteomes" id="UP001235939"/>
    </source>
</evidence>
<dbReference type="InterPro" id="IPR052709">
    <property type="entry name" value="Transposase-MT_Hybrid"/>
</dbReference>
<gene>
    <name evidence="2" type="ORF">LAZ67_23000391</name>
</gene>
<feature type="region of interest" description="Disordered" evidence="1">
    <location>
        <begin position="1"/>
        <end position="30"/>
    </location>
</feature>
<accession>A0ABY6LTV2</accession>